<evidence type="ECO:0000256" key="3">
    <source>
        <dbReference type="ARBA" id="ARBA00022475"/>
    </source>
</evidence>
<keyword evidence="6 7" id="KW-0472">Membrane</keyword>
<evidence type="ECO:0000256" key="6">
    <source>
        <dbReference type="ARBA" id="ARBA00023136"/>
    </source>
</evidence>
<feature type="transmembrane region" description="Helical" evidence="7">
    <location>
        <begin position="355"/>
        <end position="379"/>
    </location>
</feature>
<evidence type="ECO:0000256" key="5">
    <source>
        <dbReference type="ARBA" id="ARBA00022989"/>
    </source>
</evidence>
<feature type="domain" description="Major facilitator superfamily (MFS) profile" evidence="8">
    <location>
        <begin position="1"/>
        <end position="408"/>
    </location>
</feature>
<feature type="transmembrane region" description="Helical" evidence="7">
    <location>
        <begin position="71"/>
        <end position="89"/>
    </location>
</feature>
<dbReference type="PANTHER" id="PTHR43045">
    <property type="entry name" value="SHIKIMATE TRANSPORTER"/>
    <property type="match status" value="1"/>
</dbReference>
<dbReference type="InterPro" id="IPR020846">
    <property type="entry name" value="MFS_dom"/>
</dbReference>
<dbReference type="InterPro" id="IPR011701">
    <property type="entry name" value="MFS"/>
</dbReference>
<gene>
    <name evidence="9" type="ORF">GCM10009613_12980</name>
</gene>
<dbReference type="Pfam" id="PF07690">
    <property type="entry name" value="MFS_1"/>
    <property type="match status" value="1"/>
</dbReference>
<name>A0ABP4I7P0_9PSEU</name>
<comment type="subcellular location">
    <subcellularLocation>
        <location evidence="1">Cell membrane</location>
        <topology evidence="1">Multi-pass membrane protein</topology>
    </subcellularLocation>
</comment>
<dbReference type="EMBL" id="BAAAJK010000005">
    <property type="protein sequence ID" value="GAA1383490.1"/>
    <property type="molecule type" value="Genomic_DNA"/>
</dbReference>
<keyword evidence="4 7" id="KW-0812">Transmembrane</keyword>
<dbReference type="SUPFAM" id="SSF103473">
    <property type="entry name" value="MFS general substrate transporter"/>
    <property type="match status" value="1"/>
</dbReference>
<dbReference type="PANTHER" id="PTHR43045:SF1">
    <property type="entry name" value="SHIKIMATE TRANSPORTER"/>
    <property type="match status" value="1"/>
</dbReference>
<accession>A0ABP4I7P0</accession>
<evidence type="ECO:0000256" key="1">
    <source>
        <dbReference type="ARBA" id="ARBA00004651"/>
    </source>
</evidence>
<keyword evidence="3" id="KW-1003">Cell membrane</keyword>
<keyword evidence="10" id="KW-1185">Reference proteome</keyword>
<evidence type="ECO:0000313" key="9">
    <source>
        <dbReference type="EMBL" id="GAA1383490.1"/>
    </source>
</evidence>
<dbReference type="Gene3D" id="1.20.1250.20">
    <property type="entry name" value="MFS general substrate transporter like domains"/>
    <property type="match status" value="2"/>
</dbReference>
<feature type="transmembrane region" description="Helical" evidence="7">
    <location>
        <begin position="290"/>
        <end position="309"/>
    </location>
</feature>
<feature type="transmembrane region" description="Helical" evidence="7">
    <location>
        <begin position="225"/>
        <end position="247"/>
    </location>
</feature>
<keyword evidence="2" id="KW-0813">Transport</keyword>
<evidence type="ECO:0000256" key="4">
    <source>
        <dbReference type="ARBA" id="ARBA00022692"/>
    </source>
</evidence>
<evidence type="ECO:0000256" key="7">
    <source>
        <dbReference type="SAM" id="Phobius"/>
    </source>
</evidence>
<organism evidence="9 10">
    <name type="scientific">Pseudonocardia kongjuensis</name>
    <dbReference type="NCBI Taxonomy" id="102227"/>
    <lineage>
        <taxon>Bacteria</taxon>
        <taxon>Bacillati</taxon>
        <taxon>Actinomycetota</taxon>
        <taxon>Actinomycetes</taxon>
        <taxon>Pseudonocardiales</taxon>
        <taxon>Pseudonocardiaceae</taxon>
        <taxon>Pseudonocardia</taxon>
    </lineage>
</organism>
<feature type="transmembrane region" description="Helical" evidence="7">
    <location>
        <begin position="385"/>
        <end position="403"/>
    </location>
</feature>
<feature type="transmembrane region" description="Helical" evidence="7">
    <location>
        <begin position="12"/>
        <end position="29"/>
    </location>
</feature>
<feature type="transmembrane region" description="Helical" evidence="7">
    <location>
        <begin position="35"/>
        <end position="59"/>
    </location>
</feature>
<comment type="caution">
    <text evidence="9">The sequence shown here is derived from an EMBL/GenBank/DDBJ whole genome shotgun (WGS) entry which is preliminary data.</text>
</comment>
<protein>
    <submittedName>
        <fullName evidence="9">MFS transporter</fullName>
    </submittedName>
</protein>
<proteinExistence type="predicted"/>
<sequence>MSLVGTTIEYYDFFIYGTAAALVLGPQFFPSESPVAATLAAFATFAVGFLARPLGGVVMGHYGDRVGRKHMLMISLLLMGVATALIGLLPNYASIGVLAPALLVFLRFVQGFAVGGELGGAVLMSFEHAPARRRALYGSFPMMGLPLGIVLSTLVFLVVQALVPAESFDTWGWRIPFLLAIVIVGLGAALRAKAAESPEFAAAKARGDVRRAPIVEIFSTSPREVALGAVAMIAGPALGYLILVYLLSYGTTELGLSNATMLSVIVIAALIWVVMVPLTGVLADRFGRKPVFVVGCVVAGAWAFPLFALVDTGDFGPMVLAASIGAAGVAMINGVQGALLSEAFPVHLRYSGISLTVQIGTMLGGAIAPLVATALLAATGSSSSIALYMVIVAVISLVAVLRLNSAPDRFRNQADPTPRAGRATETPAS</sequence>
<dbReference type="CDD" id="cd17369">
    <property type="entry name" value="MFS_ShiA_like"/>
    <property type="match status" value="1"/>
</dbReference>
<feature type="transmembrane region" description="Helical" evidence="7">
    <location>
        <begin position="95"/>
        <end position="123"/>
    </location>
</feature>
<dbReference type="PROSITE" id="PS00216">
    <property type="entry name" value="SUGAR_TRANSPORT_1"/>
    <property type="match status" value="1"/>
</dbReference>
<evidence type="ECO:0000259" key="8">
    <source>
        <dbReference type="PROSITE" id="PS50850"/>
    </source>
</evidence>
<dbReference type="PROSITE" id="PS50850">
    <property type="entry name" value="MFS"/>
    <property type="match status" value="1"/>
</dbReference>
<dbReference type="Proteomes" id="UP001501414">
    <property type="component" value="Unassembled WGS sequence"/>
</dbReference>
<dbReference type="RefSeq" id="WP_344019393.1">
    <property type="nucleotide sequence ID" value="NZ_BAAAJK010000005.1"/>
</dbReference>
<feature type="transmembrane region" description="Helical" evidence="7">
    <location>
        <begin position="315"/>
        <end position="335"/>
    </location>
</feature>
<dbReference type="InterPro" id="IPR005829">
    <property type="entry name" value="Sugar_transporter_CS"/>
</dbReference>
<dbReference type="InterPro" id="IPR036259">
    <property type="entry name" value="MFS_trans_sf"/>
</dbReference>
<feature type="transmembrane region" description="Helical" evidence="7">
    <location>
        <begin position="171"/>
        <end position="190"/>
    </location>
</feature>
<reference evidence="10" key="1">
    <citation type="journal article" date="2019" name="Int. J. Syst. Evol. Microbiol.">
        <title>The Global Catalogue of Microorganisms (GCM) 10K type strain sequencing project: providing services to taxonomists for standard genome sequencing and annotation.</title>
        <authorList>
            <consortium name="The Broad Institute Genomics Platform"/>
            <consortium name="The Broad Institute Genome Sequencing Center for Infectious Disease"/>
            <person name="Wu L."/>
            <person name="Ma J."/>
        </authorList>
    </citation>
    <scope>NUCLEOTIDE SEQUENCE [LARGE SCALE GENOMIC DNA]</scope>
    <source>
        <strain evidence="10">JCM 11896</strain>
    </source>
</reference>
<evidence type="ECO:0000256" key="2">
    <source>
        <dbReference type="ARBA" id="ARBA00022448"/>
    </source>
</evidence>
<feature type="transmembrane region" description="Helical" evidence="7">
    <location>
        <begin position="135"/>
        <end position="159"/>
    </location>
</feature>
<evidence type="ECO:0000313" key="10">
    <source>
        <dbReference type="Proteomes" id="UP001501414"/>
    </source>
</evidence>
<keyword evidence="5 7" id="KW-1133">Transmembrane helix</keyword>
<feature type="transmembrane region" description="Helical" evidence="7">
    <location>
        <begin position="259"/>
        <end position="283"/>
    </location>
</feature>